<dbReference type="PANTHER" id="PTHR12755:SF6">
    <property type="entry name" value="POLYRIBONUCLEOTIDE 5'-HYDROXYL-KINASE CLP1"/>
    <property type="match status" value="1"/>
</dbReference>
<dbReference type="GO" id="GO:0005524">
    <property type="term" value="F:ATP binding"/>
    <property type="evidence" value="ECO:0007669"/>
    <property type="project" value="UniProtKB-KW"/>
</dbReference>
<dbReference type="InterPro" id="IPR032319">
    <property type="entry name" value="CLP1_P"/>
</dbReference>
<dbReference type="GO" id="GO:0005634">
    <property type="term" value="C:nucleus"/>
    <property type="evidence" value="ECO:0000318"/>
    <property type="project" value="GO_Central"/>
</dbReference>
<dbReference type="Gene3D" id="2.40.30.330">
    <property type="entry name" value="Pre-mRNA cleavage complex subunit Clp1, C-terminal domain"/>
    <property type="match status" value="1"/>
</dbReference>
<dbReference type="Pfam" id="PF06807">
    <property type="entry name" value="Clp1"/>
    <property type="match status" value="1"/>
</dbReference>
<dbReference type="InterPro" id="IPR010655">
    <property type="entry name" value="Clp1_C"/>
</dbReference>
<dbReference type="eggNOG" id="KOG2749">
    <property type="taxonomic scope" value="Eukaryota"/>
</dbReference>
<dbReference type="FunCoup" id="A9UX46">
    <property type="interactions" value="1421"/>
</dbReference>
<evidence type="ECO:0000259" key="5">
    <source>
        <dbReference type="Pfam" id="PF16575"/>
    </source>
</evidence>
<evidence type="ECO:0000256" key="2">
    <source>
        <dbReference type="ARBA" id="ARBA00022840"/>
    </source>
</evidence>
<feature type="domain" description="Clp1 P-loop" evidence="5">
    <location>
        <begin position="32"/>
        <end position="217"/>
    </location>
</feature>
<dbReference type="RefSeq" id="XP_001744919.1">
    <property type="nucleotide sequence ID" value="XM_001744867.1"/>
</dbReference>
<evidence type="ECO:0000313" key="7">
    <source>
        <dbReference type="Proteomes" id="UP000001357"/>
    </source>
</evidence>
<dbReference type="GO" id="GO:0031124">
    <property type="term" value="P:mRNA 3'-end processing"/>
    <property type="evidence" value="ECO:0007669"/>
    <property type="project" value="InterPro"/>
</dbReference>
<keyword evidence="7" id="KW-1185">Reference proteome</keyword>
<dbReference type="PANTHER" id="PTHR12755">
    <property type="entry name" value="CLEAVAGE/POLYADENYLATION FACTOR IA SUBUNIT CLP1P"/>
    <property type="match status" value="1"/>
</dbReference>
<dbReference type="Gene3D" id="3.40.50.300">
    <property type="entry name" value="P-loop containing nucleotide triphosphate hydrolases"/>
    <property type="match status" value="1"/>
</dbReference>
<evidence type="ECO:0000259" key="4">
    <source>
        <dbReference type="Pfam" id="PF06807"/>
    </source>
</evidence>
<accession>A9UX46</accession>
<organism evidence="6 7">
    <name type="scientific">Monosiga brevicollis</name>
    <name type="common">Choanoflagellate</name>
    <dbReference type="NCBI Taxonomy" id="81824"/>
    <lineage>
        <taxon>Eukaryota</taxon>
        <taxon>Choanoflagellata</taxon>
        <taxon>Craspedida</taxon>
        <taxon>Salpingoecidae</taxon>
        <taxon>Monosiga</taxon>
    </lineage>
</organism>
<dbReference type="InterPro" id="IPR038238">
    <property type="entry name" value="Clp1_C_sf"/>
</dbReference>
<dbReference type="FunFam" id="2.40.30.330:FF:000016">
    <property type="entry name" value="Predicted protein"/>
    <property type="match status" value="1"/>
</dbReference>
<dbReference type="InParanoid" id="A9UX46"/>
<dbReference type="KEGG" id="mbr:MONBRDRAFT_32061"/>
<dbReference type="EMBL" id="CH991548">
    <property type="protein sequence ID" value="EDQ90152.1"/>
    <property type="molecule type" value="Genomic_DNA"/>
</dbReference>
<evidence type="ECO:0008006" key="8">
    <source>
        <dbReference type="Google" id="ProtNLM"/>
    </source>
</evidence>
<dbReference type="SUPFAM" id="SSF52540">
    <property type="entry name" value="P-loop containing nucleoside triphosphate hydrolases"/>
    <property type="match status" value="1"/>
</dbReference>
<dbReference type="OMA" id="RIIRICN"/>
<name>A9UX46_MONBE</name>
<protein>
    <recommendedName>
        <fullName evidence="8">Protein CLP1 homolog</fullName>
    </recommendedName>
</protein>
<sequence>MRYYLNTHMALEQRRMQNQQSGHPGPRVLVTGPSGSGRTSLCRILLNYAVRIERTPLFVDLNPREGNLAVPGTLGAAVIEEMLPPELPFVLANPHVLHFGHAGPEDDRYVYDHQVASLARIVSSKMESDPLVQASGMFINCPALAGADVLATRAAFGCDVVIVLDNERLVNELNALVRQSQSPVEIIGLPKSGGVVVRDESMSKGQDHAAFYKYFYGNPKSETYNLSPFSFDVKLGKVQVFRLGGLQLPASLLPVDADVNEYRLRVSEAPASAGWKHRICSVVEEADIGSSVLGCVCILHYDEERQVIKAYKVMRVERRQARLSPFASLPLCLSPVRAWVPEAPIVA</sequence>
<dbReference type="InterPro" id="IPR027417">
    <property type="entry name" value="P-loop_NTPase"/>
</dbReference>
<dbReference type="Proteomes" id="UP000001357">
    <property type="component" value="Unassembled WGS sequence"/>
</dbReference>
<gene>
    <name evidence="6" type="ORF">MONBRDRAFT_32061</name>
</gene>
<reference evidence="6 7" key="1">
    <citation type="journal article" date="2008" name="Nature">
        <title>The genome of the choanoflagellate Monosiga brevicollis and the origin of metazoans.</title>
        <authorList>
            <consortium name="JGI Sequencing"/>
            <person name="King N."/>
            <person name="Westbrook M.J."/>
            <person name="Young S.L."/>
            <person name="Kuo A."/>
            <person name="Abedin M."/>
            <person name="Chapman J."/>
            <person name="Fairclough S."/>
            <person name="Hellsten U."/>
            <person name="Isogai Y."/>
            <person name="Letunic I."/>
            <person name="Marr M."/>
            <person name="Pincus D."/>
            <person name="Putnam N."/>
            <person name="Rokas A."/>
            <person name="Wright K.J."/>
            <person name="Zuzow R."/>
            <person name="Dirks W."/>
            <person name="Good M."/>
            <person name="Goodstein D."/>
            <person name="Lemons D."/>
            <person name="Li W."/>
            <person name="Lyons J.B."/>
            <person name="Morris A."/>
            <person name="Nichols S."/>
            <person name="Richter D.J."/>
            <person name="Salamov A."/>
            <person name="Bork P."/>
            <person name="Lim W.A."/>
            <person name="Manning G."/>
            <person name="Miller W.T."/>
            <person name="McGinnis W."/>
            <person name="Shapiro H."/>
            <person name="Tjian R."/>
            <person name="Grigoriev I.V."/>
            <person name="Rokhsar D."/>
        </authorList>
    </citation>
    <scope>NUCLEOTIDE SEQUENCE [LARGE SCALE GENOMIC DNA]</scope>
    <source>
        <strain evidence="7">MX1 / ATCC 50154</strain>
    </source>
</reference>
<dbReference type="AlphaFoldDB" id="A9UX46"/>
<dbReference type="InterPro" id="IPR045116">
    <property type="entry name" value="Clp1/Grc3"/>
</dbReference>
<dbReference type="GO" id="GO:0006388">
    <property type="term" value="P:tRNA splicing, via endonucleolytic cleavage and ligation"/>
    <property type="evidence" value="ECO:0000318"/>
    <property type="project" value="GO_Central"/>
</dbReference>
<keyword evidence="2" id="KW-0067">ATP-binding</keyword>
<dbReference type="GO" id="GO:0051731">
    <property type="term" value="F:polynucleotide 5'-hydroxyl-kinase activity"/>
    <property type="evidence" value="ECO:0000318"/>
    <property type="project" value="GO_Central"/>
</dbReference>
<dbReference type="GeneID" id="5890147"/>
<evidence type="ECO:0000256" key="3">
    <source>
        <dbReference type="SAM" id="MobiDB-lite"/>
    </source>
</evidence>
<evidence type="ECO:0000256" key="1">
    <source>
        <dbReference type="ARBA" id="ARBA00022741"/>
    </source>
</evidence>
<feature type="region of interest" description="Disordered" evidence="3">
    <location>
        <begin position="15"/>
        <end position="36"/>
    </location>
</feature>
<evidence type="ECO:0000313" key="6">
    <source>
        <dbReference type="EMBL" id="EDQ90152.1"/>
    </source>
</evidence>
<keyword evidence="1" id="KW-0547">Nucleotide-binding</keyword>
<dbReference type="STRING" id="81824.A9UX46"/>
<dbReference type="Pfam" id="PF16575">
    <property type="entry name" value="CLP1_P"/>
    <property type="match status" value="1"/>
</dbReference>
<proteinExistence type="predicted"/>
<feature type="domain" description="Clp1 C-terminal" evidence="4">
    <location>
        <begin position="226"/>
        <end position="309"/>
    </location>
</feature>